<feature type="chain" id="PRO_5045032355" evidence="6">
    <location>
        <begin position="24"/>
        <end position="828"/>
    </location>
</feature>
<dbReference type="Gene3D" id="3.40.50.200">
    <property type="entry name" value="Peptidase S8/S53 domain"/>
    <property type="match status" value="1"/>
</dbReference>
<evidence type="ECO:0000256" key="3">
    <source>
        <dbReference type="ARBA" id="ARBA00022801"/>
    </source>
</evidence>
<evidence type="ECO:0000313" key="9">
    <source>
        <dbReference type="EMBL" id="MDI6102901.1"/>
    </source>
</evidence>
<evidence type="ECO:0000259" key="7">
    <source>
        <dbReference type="Pfam" id="PF00082"/>
    </source>
</evidence>
<dbReference type="PROSITE" id="PS51892">
    <property type="entry name" value="SUBTILASE"/>
    <property type="match status" value="1"/>
</dbReference>
<dbReference type="Gene3D" id="2.60.40.10">
    <property type="entry name" value="Immunoglobulins"/>
    <property type="match status" value="2"/>
</dbReference>
<gene>
    <name evidence="8" type="ORF">QLQ12_10380</name>
    <name evidence="9" type="ORF">QLQ12_30210</name>
</gene>
<reference evidence="9 10" key="1">
    <citation type="submission" date="2023-05" db="EMBL/GenBank/DDBJ databases">
        <title>Actinoplanes sp. NEAU-A12 genome sequencing.</title>
        <authorList>
            <person name="Wang Z.-S."/>
        </authorList>
    </citation>
    <scope>NUCLEOTIDE SEQUENCE [LARGE SCALE GENOMIC DNA]</scope>
    <source>
        <strain evidence="9 10">NEAU-A12</strain>
    </source>
</reference>
<feature type="domain" description="Peptidase S8/S53" evidence="7">
    <location>
        <begin position="126"/>
        <end position="362"/>
    </location>
</feature>
<evidence type="ECO:0000256" key="6">
    <source>
        <dbReference type="SAM" id="SignalP"/>
    </source>
</evidence>
<comment type="similarity">
    <text evidence="1 5">Belongs to the peptidase S8 family.</text>
</comment>
<evidence type="ECO:0000256" key="4">
    <source>
        <dbReference type="ARBA" id="ARBA00022825"/>
    </source>
</evidence>
<dbReference type="RefSeq" id="WP_282758967.1">
    <property type="nucleotide sequence ID" value="NZ_JASCTH010000006.1"/>
</dbReference>
<dbReference type="InterPro" id="IPR000209">
    <property type="entry name" value="Peptidase_S8/S53_dom"/>
</dbReference>
<dbReference type="SUPFAM" id="SSF52743">
    <property type="entry name" value="Subtilisin-like"/>
    <property type="match status" value="1"/>
</dbReference>
<evidence type="ECO:0000256" key="5">
    <source>
        <dbReference type="PROSITE-ProRule" id="PRU01240"/>
    </source>
</evidence>
<keyword evidence="2 5" id="KW-0645">Protease</keyword>
<dbReference type="PROSITE" id="PS00136">
    <property type="entry name" value="SUBTILASE_ASP"/>
    <property type="match status" value="1"/>
</dbReference>
<feature type="active site" description="Charge relay system" evidence="5">
    <location>
        <position position="133"/>
    </location>
</feature>
<dbReference type="PANTHER" id="PTHR43806">
    <property type="entry name" value="PEPTIDASE S8"/>
    <property type="match status" value="1"/>
</dbReference>
<name>A0ABT6WT31_9ACTN</name>
<dbReference type="EMBL" id="JASCTH010000006">
    <property type="protein sequence ID" value="MDI6099006.1"/>
    <property type="molecule type" value="Genomic_DNA"/>
</dbReference>
<feature type="active site" description="Charge relay system" evidence="5">
    <location>
        <position position="166"/>
    </location>
</feature>
<organism evidence="9 10">
    <name type="scientific">Actinoplanes sandaracinus</name>
    <dbReference type="NCBI Taxonomy" id="3045177"/>
    <lineage>
        <taxon>Bacteria</taxon>
        <taxon>Bacillati</taxon>
        <taxon>Actinomycetota</taxon>
        <taxon>Actinomycetes</taxon>
        <taxon>Micromonosporales</taxon>
        <taxon>Micromonosporaceae</taxon>
        <taxon>Actinoplanes</taxon>
    </lineage>
</organism>
<evidence type="ECO:0000256" key="1">
    <source>
        <dbReference type="ARBA" id="ARBA00011073"/>
    </source>
</evidence>
<dbReference type="Pfam" id="PF17957">
    <property type="entry name" value="Big_7"/>
    <property type="match status" value="2"/>
</dbReference>
<keyword evidence="4 5" id="KW-0720">Serine protease</keyword>
<dbReference type="PANTHER" id="PTHR43806:SF11">
    <property type="entry name" value="CEREVISIN-RELATED"/>
    <property type="match status" value="1"/>
</dbReference>
<dbReference type="InterPro" id="IPR023827">
    <property type="entry name" value="Peptidase_S8_Asp-AS"/>
</dbReference>
<proteinExistence type="inferred from homology"/>
<dbReference type="Proteomes" id="UP001241758">
    <property type="component" value="Unassembled WGS sequence"/>
</dbReference>
<dbReference type="EMBL" id="JASCTH010000022">
    <property type="protein sequence ID" value="MDI6102901.1"/>
    <property type="molecule type" value="Genomic_DNA"/>
</dbReference>
<evidence type="ECO:0000313" key="10">
    <source>
        <dbReference type="Proteomes" id="UP001241758"/>
    </source>
</evidence>
<sequence length="828" mass="85789">MRIVSTSLAALLLTGLTAVPVSAADTTTRLVVGLTDSADPAVVVAALGGRASEPQAVPGLKAITVTVPTAERAAALSTLAADASVRYAEADGTVVADADPDEASNRRSGWNNQIPFSWTWSTGSPSVTVAVVDSGVSPTDDLKGPRLLPGRDLVDGDADPADDDNHGTMVANTIAAQHGNGAGGTGVCGRCSILPVRVLSRQSGIAKGYTSTVAAGIVWAAQQDARVINLSLSTPTRSRLLEEAVETATAAGSLVVASAGDDSSLAPYYPAAIESVLAVGSAGAGGRPANASNRNGHESTPWVDIAADRHYEALNARSQSQVMLGTSVSAALVSGVAALGLSVKPNLDGAALRAAILASAGRGGRMEAEDAPVLDAAGLLHDLGAADDVAPQITSVSPADQLLPGRQFAVTPKIVEDHAIQRYEVESEGRIVRRNHIWENSLVVTPPADRNGPLTYTVRVWDYAGQMAERTATVQVDSTPPTGTIDAPAQGMAVPAGPVDVVFTSATAENLTLVRANDVALTQDGPRRWIGRITPNGLGQIHLNVFDAAGNMTDLSRTVVVDDVAPGGVIETPYAGERIHGPVRVVYTVATTEQMRSVTANGTAMTRIGSTRSWEATIVPPATGDIRVIAEDLVGNRTELTHQVVVDLAGPVATAMSPADAARVRGTFTSTLSGVSDVSGVSKAELSVNGLYVGTDTTAPYALAVRTGTYNGNVDLAWTLTDGFGNTRTYTRRVTADNAGPAVSISKGPRNKARLKGTTKVYVKASDAGGVARVELVVNGKVVARDVKAGYLLSFNASKQKRTMKVLVRAYDKLGNVKSTTTRTWYRK</sequence>
<feature type="active site" description="Charge relay system" evidence="5">
    <location>
        <position position="327"/>
    </location>
</feature>
<keyword evidence="6" id="KW-0732">Signal</keyword>
<dbReference type="Pfam" id="PF00082">
    <property type="entry name" value="Peptidase_S8"/>
    <property type="match status" value="1"/>
</dbReference>
<keyword evidence="10" id="KW-1185">Reference proteome</keyword>
<keyword evidence="3 5" id="KW-0378">Hydrolase</keyword>
<feature type="signal peptide" evidence="6">
    <location>
        <begin position="1"/>
        <end position="23"/>
    </location>
</feature>
<dbReference type="InterPro" id="IPR013783">
    <property type="entry name" value="Ig-like_fold"/>
</dbReference>
<dbReference type="PRINTS" id="PR00723">
    <property type="entry name" value="SUBTILISIN"/>
</dbReference>
<evidence type="ECO:0000256" key="2">
    <source>
        <dbReference type="ARBA" id="ARBA00022670"/>
    </source>
</evidence>
<accession>A0ABT6WT31</accession>
<dbReference type="InterPro" id="IPR050131">
    <property type="entry name" value="Peptidase_S8_subtilisin-like"/>
</dbReference>
<comment type="caution">
    <text evidence="9">The sequence shown here is derived from an EMBL/GenBank/DDBJ whole genome shotgun (WGS) entry which is preliminary data.</text>
</comment>
<protein>
    <submittedName>
        <fullName evidence="9">S8 family serine peptidase</fullName>
    </submittedName>
</protein>
<dbReference type="InterPro" id="IPR036852">
    <property type="entry name" value="Peptidase_S8/S53_dom_sf"/>
</dbReference>
<evidence type="ECO:0000313" key="8">
    <source>
        <dbReference type="EMBL" id="MDI6099006.1"/>
    </source>
</evidence>
<dbReference type="InterPro" id="IPR015500">
    <property type="entry name" value="Peptidase_S8_subtilisin-rel"/>
</dbReference>